<accession>A0ABX1QI66</accession>
<dbReference type="PANTHER" id="PTHR43656:SF2">
    <property type="entry name" value="BINDING OXIDOREDUCTASE, PUTATIVE (AFU_ORTHOLOGUE AFUA_2G08260)-RELATED"/>
    <property type="match status" value="1"/>
</dbReference>
<dbReference type="Pfam" id="PF00724">
    <property type="entry name" value="Oxidored_FMN"/>
    <property type="match status" value="1"/>
</dbReference>
<sequence length="408" mass="43933">METAASPFDALTVGPLRLRNRFIRAGANEGMVVDGAPSRALVKHHRDLAAGGVGMTTVAYGAVAKVGRTLPNQVWLRREILPDLRVLADAVHAEGAAVSYQLTHGGSFVTSCKVAGPTISASSGLNKAGLMRGNFFQRAMTGADMVRVTQEFVDAALLCREAGFDAVELHMGHGYLLNQFISPLSNRRRDEFGGTLENRVRFPAAVLVRVKEAVGDRMAVLAKINVADGVRGGATVEDAIVTARALQAAGADMLVLSGGRNVESGWFMFGSNHDMDEMRKVLSGSWLTGQMLRLSQLGAPKVVFREMYFLEHSRRIRAEVTVPLGYLGGAKSLANAETAVREGFDAVVMARALIHDPAIVNRFRDGSTKVSGCTNCNRCVPYIYHPAGTWCVMKPPNDPQLNRIRAAG</sequence>
<keyword evidence="1" id="KW-0285">Flavoprotein</keyword>
<evidence type="ECO:0000259" key="3">
    <source>
        <dbReference type="Pfam" id="PF00724"/>
    </source>
</evidence>
<dbReference type="InterPro" id="IPR013785">
    <property type="entry name" value="Aldolase_TIM"/>
</dbReference>
<dbReference type="Proteomes" id="UP000648984">
    <property type="component" value="Unassembled WGS sequence"/>
</dbReference>
<evidence type="ECO:0000313" key="4">
    <source>
        <dbReference type="EMBL" id="NMG76766.1"/>
    </source>
</evidence>
<feature type="domain" description="NADH:flavin oxidoreductase/NADH oxidase N-terminal" evidence="3">
    <location>
        <begin position="8"/>
        <end position="366"/>
    </location>
</feature>
<comment type="caution">
    <text evidence="4">The sequence shown here is derived from an EMBL/GenBank/DDBJ whole genome shotgun (WGS) entry which is preliminary data.</text>
</comment>
<dbReference type="Gene3D" id="3.20.20.70">
    <property type="entry name" value="Aldolase class I"/>
    <property type="match status" value="1"/>
</dbReference>
<dbReference type="PANTHER" id="PTHR43656">
    <property type="entry name" value="BINDING OXIDOREDUCTASE, PUTATIVE (AFU_ORTHOLOGUE AFUA_2G08260)-RELATED"/>
    <property type="match status" value="1"/>
</dbReference>
<dbReference type="SUPFAM" id="SSF51395">
    <property type="entry name" value="FMN-linked oxidoreductases"/>
    <property type="match status" value="1"/>
</dbReference>
<dbReference type="RefSeq" id="WP_169261907.1">
    <property type="nucleotide sequence ID" value="NZ_WTVQ01000040.1"/>
</dbReference>
<protein>
    <submittedName>
        <fullName evidence="4">NADH:flavin oxidoreductase</fullName>
    </submittedName>
</protein>
<keyword evidence="5" id="KW-1185">Reference proteome</keyword>
<evidence type="ECO:0000256" key="2">
    <source>
        <dbReference type="ARBA" id="ARBA00023002"/>
    </source>
</evidence>
<dbReference type="EMBL" id="WTVQ01000040">
    <property type="protein sequence ID" value="NMG76766.1"/>
    <property type="molecule type" value="Genomic_DNA"/>
</dbReference>
<name>A0ABX1QI66_9RHOO</name>
<gene>
    <name evidence="4" type="ORF">GPA25_18575</name>
</gene>
<evidence type="ECO:0000313" key="5">
    <source>
        <dbReference type="Proteomes" id="UP000648984"/>
    </source>
</evidence>
<dbReference type="InterPro" id="IPR001155">
    <property type="entry name" value="OxRdtase_FMN_N"/>
</dbReference>
<evidence type="ECO:0000256" key="1">
    <source>
        <dbReference type="ARBA" id="ARBA00022630"/>
    </source>
</evidence>
<keyword evidence="2" id="KW-0560">Oxidoreductase</keyword>
<dbReference type="CDD" id="cd02803">
    <property type="entry name" value="OYE_like_FMN_family"/>
    <property type="match status" value="1"/>
</dbReference>
<reference evidence="4 5" key="1">
    <citation type="submission" date="2019-12" db="EMBL/GenBank/DDBJ databases">
        <title>Comparative genomics gives insights into the taxonomy of the Azoarcus-Aromatoleum group and reveals separate origins of nif in the plant-associated Azoarcus and non-plant-associated Aromatoleum sub-groups.</title>
        <authorList>
            <person name="Lafos M."/>
            <person name="Maluk M."/>
            <person name="Batista M."/>
            <person name="Junghare M."/>
            <person name="Carmona M."/>
            <person name="Faoro H."/>
            <person name="Cruz L.M."/>
            <person name="Battistoni F."/>
            <person name="De Souza E."/>
            <person name="Pedrosa F."/>
            <person name="Chen W.-M."/>
            <person name="Poole P.S."/>
            <person name="Dixon R.A."/>
            <person name="James E.K."/>
        </authorList>
    </citation>
    <scope>NUCLEOTIDE SEQUENCE [LARGE SCALE GENOMIC DNA]</scope>
    <source>
        <strain evidence="4 5">22Lin</strain>
    </source>
</reference>
<dbReference type="InterPro" id="IPR051799">
    <property type="entry name" value="NADH_flavin_oxidoreductase"/>
</dbReference>
<organism evidence="4 5">
    <name type="scientific">Aromatoleum diolicum</name>
    <dbReference type="NCBI Taxonomy" id="75796"/>
    <lineage>
        <taxon>Bacteria</taxon>
        <taxon>Pseudomonadati</taxon>
        <taxon>Pseudomonadota</taxon>
        <taxon>Betaproteobacteria</taxon>
        <taxon>Rhodocyclales</taxon>
        <taxon>Rhodocyclaceae</taxon>
        <taxon>Aromatoleum</taxon>
    </lineage>
</organism>
<proteinExistence type="predicted"/>